<evidence type="ECO:0000256" key="7">
    <source>
        <dbReference type="ARBA" id="ARBA00022989"/>
    </source>
</evidence>
<evidence type="ECO:0000256" key="8">
    <source>
        <dbReference type="ARBA" id="ARBA00023136"/>
    </source>
</evidence>
<feature type="transmembrane region" description="Helical" evidence="11">
    <location>
        <begin position="304"/>
        <end position="323"/>
    </location>
</feature>
<feature type="transmembrane region" description="Helical" evidence="11">
    <location>
        <begin position="224"/>
        <end position="242"/>
    </location>
</feature>
<evidence type="ECO:0000313" key="12">
    <source>
        <dbReference type="EMBL" id="PRH89107.1"/>
    </source>
</evidence>
<dbReference type="OrthoDB" id="8440503at2"/>
<dbReference type="GO" id="GO:0022857">
    <property type="term" value="F:transmembrane transporter activity"/>
    <property type="evidence" value="ECO:0007669"/>
    <property type="project" value="InterPro"/>
</dbReference>
<comment type="function">
    <text evidence="9">Part of the ABC transporter complex LsrABCD involved in autoinducer 2 (AI-2) import. Probably responsible for the translocation of the substrate across the membrane.</text>
</comment>
<feature type="transmembrane region" description="Helical" evidence="11">
    <location>
        <begin position="254"/>
        <end position="272"/>
    </location>
</feature>
<feature type="transmembrane region" description="Helical" evidence="11">
    <location>
        <begin position="171"/>
        <end position="192"/>
    </location>
</feature>
<sequence>MSQQDTAPLAAAAPAAPARRRARLGTVPLLVITIALCAFLAVTRENFLTASNLHSLAFAVSIEAFVVLAFTYVMVLREIDLSVGAVYALSGVLSGYLLLQGLSLPLAIALALGAAVMVGFLNGVLVVRFRINSLMLTIGTMLIVRGIVGVMTTTLRGNIFPREFRSLARQAFLGVNITIIAMVVLVIAALLFQWRSVLFRQMCYIGENLQSATIYGIRTGRIKVLAFVASSLMAGIAGIYTASRITHADSNMGVGLEFSMITAAVLGGASLYGGRGNAAASVLGLVLLAVIINGMAMYDIEPVFQQFVVGALLIATVAIDTLLNRRRV</sequence>
<keyword evidence="8 11" id="KW-0472">Membrane</keyword>
<feature type="transmembrane region" description="Helical" evidence="11">
    <location>
        <begin position="105"/>
        <end position="127"/>
    </location>
</feature>
<evidence type="ECO:0000256" key="6">
    <source>
        <dbReference type="ARBA" id="ARBA00022692"/>
    </source>
</evidence>
<dbReference type="RefSeq" id="WP_105860073.1">
    <property type="nucleotide sequence ID" value="NZ_PUEJ01000001.1"/>
</dbReference>
<keyword evidence="5" id="KW-0997">Cell inner membrane</keyword>
<keyword evidence="4" id="KW-1003">Cell membrane</keyword>
<reference evidence="12 13" key="1">
    <citation type="submission" date="2018-02" db="EMBL/GenBank/DDBJ databases">
        <title>Whole genome sequencing of endophytic bacterium.</title>
        <authorList>
            <person name="Eedara R."/>
            <person name="Podile A.R."/>
        </authorList>
    </citation>
    <scope>NUCLEOTIDE SEQUENCE [LARGE SCALE GENOMIC DNA]</scope>
    <source>
        <strain evidence="12 13">RP1T</strain>
    </source>
</reference>
<feature type="transmembrane region" description="Helical" evidence="11">
    <location>
        <begin position="134"/>
        <end position="151"/>
    </location>
</feature>
<comment type="subunit">
    <text evidence="2">The complex is composed of two ATP-binding proteins (LsrA), two transmembrane proteins (LsrC and LsrD) and a solute-binding protein (LsrB).</text>
</comment>
<organism evidence="12 13">
    <name type="scientific">Labrys okinawensis</name>
    <dbReference type="NCBI Taxonomy" id="346911"/>
    <lineage>
        <taxon>Bacteria</taxon>
        <taxon>Pseudomonadati</taxon>
        <taxon>Pseudomonadota</taxon>
        <taxon>Alphaproteobacteria</taxon>
        <taxon>Hyphomicrobiales</taxon>
        <taxon>Xanthobacteraceae</taxon>
        <taxon>Labrys</taxon>
    </lineage>
</organism>
<dbReference type="CDD" id="cd06579">
    <property type="entry name" value="TM_PBP1_transp_AraH_like"/>
    <property type="match status" value="1"/>
</dbReference>
<feature type="transmembrane region" description="Helical" evidence="11">
    <location>
        <begin position="55"/>
        <end position="74"/>
    </location>
</feature>
<dbReference type="GO" id="GO:0005886">
    <property type="term" value="C:plasma membrane"/>
    <property type="evidence" value="ECO:0007669"/>
    <property type="project" value="UniProtKB-SubCell"/>
</dbReference>
<keyword evidence="13" id="KW-1185">Reference proteome</keyword>
<name>A0A2S9QIB0_9HYPH</name>
<keyword evidence="6 11" id="KW-0812">Transmembrane</keyword>
<evidence type="ECO:0000256" key="10">
    <source>
        <dbReference type="ARBA" id="ARBA00039381"/>
    </source>
</evidence>
<evidence type="ECO:0000256" key="11">
    <source>
        <dbReference type="SAM" id="Phobius"/>
    </source>
</evidence>
<evidence type="ECO:0000256" key="3">
    <source>
        <dbReference type="ARBA" id="ARBA00022448"/>
    </source>
</evidence>
<feature type="transmembrane region" description="Helical" evidence="11">
    <location>
        <begin position="81"/>
        <end position="99"/>
    </location>
</feature>
<evidence type="ECO:0000256" key="4">
    <source>
        <dbReference type="ARBA" id="ARBA00022475"/>
    </source>
</evidence>
<evidence type="ECO:0000256" key="1">
    <source>
        <dbReference type="ARBA" id="ARBA00004651"/>
    </source>
</evidence>
<protein>
    <recommendedName>
        <fullName evidence="10">Autoinducer 2 import system permease protein LsrD</fullName>
    </recommendedName>
</protein>
<dbReference type="Pfam" id="PF02653">
    <property type="entry name" value="BPD_transp_2"/>
    <property type="match status" value="1"/>
</dbReference>
<dbReference type="Proteomes" id="UP000237682">
    <property type="component" value="Unassembled WGS sequence"/>
</dbReference>
<evidence type="ECO:0000256" key="5">
    <source>
        <dbReference type="ARBA" id="ARBA00022519"/>
    </source>
</evidence>
<comment type="caution">
    <text evidence="12">The sequence shown here is derived from an EMBL/GenBank/DDBJ whole genome shotgun (WGS) entry which is preliminary data.</text>
</comment>
<dbReference type="InterPro" id="IPR001851">
    <property type="entry name" value="ABC_transp_permease"/>
</dbReference>
<evidence type="ECO:0000256" key="2">
    <source>
        <dbReference type="ARBA" id="ARBA00011262"/>
    </source>
</evidence>
<proteinExistence type="predicted"/>
<feature type="transmembrane region" description="Helical" evidence="11">
    <location>
        <begin position="279"/>
        <end position="298"/>
    </location>
</feature>
<dbReference type="PANTHER" id="PTHR32196:SF71">
    <property type="entry name" value="AUTOINDUCER 2 IMPORT SYSTEM PERMEASE PROTEIN LSRD"/>
    <property type="match status" value="1"/>
</dbReference>
<keyword evidence="3" id="KW-0813">Transport</keyword>
<comment type="subcellular location">
    <subcellularLocation>
        <location evidence="1">Cell membrane</location>
        <topology evidence="1">Multi-pass membrane protein</topology>
    </subcellularLocation>
</comment>
<keyword evidence="7 11" id="KW-1133">Transmembrane helix</keyword>
<evidence type="ECO:0000313" key="13">
    <source>
        <dbReference type="Proteomes" id="UP000237682"/>
    </source>
</evidence>
<dbReference type="PANTHER" id="PTHR32196">
    <property type="entry name" value="ABC TRANSPORTER PERMEASE PROTEIN YPHD-RELATED-RELATED"/>
    <property type="match status" value="1"/>
</dbReference>
<accession>A0A2S9QIB0</accession>
<dbReference type="EMBL" id="PUEJ01000001">
    <property type="protein sequence ID" value="PRH89107.1"/>
    <property type="molecule type" value="Genomic_DNA"/>
</dbReference>
<evidence type="ECO:0000256" key="9">
    <source>
        <dbReference type="ARBA" id="ARBA00025439"/>
    </source>
</evidence>
<feature type="transmembrane region" description="Helical" evidence="11">
    <location>
        <begin position="24"/>
        <end position="43"/>
    </location>
</feature>
<dbReference type="AlphaFoldDB" id="A0A2S9QIB0"/>
<gene>
    <name evidence="12" type="ORF">C5L14_00490</name>
</gene>